<dbReference type="Proteomes" id="UP000714618">
    <property type="component" value="Unassembled WGS sequence"/>
</dbReference>
<proteinExistence type="predicted"/>
<evidence type="ECO:0000256" key="1">
    <source>
        <dbReference type="SAM" id="MobiDB-lite"/>
    </source>
</evidence>
<name>A0A9N8JYZ1_9PEZI</name>
<sequence length="148" mass="16204">MASPSEFLTFYRRTARLSTLRQSRLVPASPRRTFVSSTCRSSSGGKLSTDDSVSNEAYPDSEHATDKKDKLDVQSANAAEGQKYLLPSLVHINLVLTQHFCRSKNRDEGGTATQRRDSNNSTSKAKKENPEAPDVVIGMQDERGGKGA</sequence>
<feature type="compositionally biased region" description="Basic and acidic residues" evidence="1">
    <location>
        <begin position="60"/>
        <end position="72"/>
    </location>
</feature>
<feature type="compositionally biased region" description="Basic and acidic residues" evidence="1">
    <location>
        <begin position="104"/>
        <end position="118"/>
    </location>
</feature>
<feature type="region of interest" description="Disordered" evidence="1">
    <location>
        <begin position="103"/>
        <end position="148"/>
    </location>
</feature>
<reference evidence="2" key="1">
    <citation type="submission" date="2020-06" db="EMBL/GenBank/DDBJ databases">
        <authorList>
            <person name="Onetto C."/>
        </authorList>
    </citation>
    <scope>NUCLEOTIDE SEQUENCE</scope>
</reference>
<evidence type="ECO:0000313" key="3">
    <source>
        <dbReference type="Proteomes" id="UP000714618"/>
    </source>
</evidence>
<organism evidence="2 3">
    <name type="scientific">Aureobasidium mustum</name>
    <dbReference type="NCBI Taxonomy" id="2773714"/>
    <lineage>
        <taxon>Eukaryota</taxon>
        <taxon>Fungi</taxon>
        <taxon>Dikarya</taxon>
        <taxon>Ascomycota</taxon>
        <taxon>Pezizomycotina</taxon>
        <taxon>Dothideomycetes</taxon>
        <taxon>Dothideomycetidae</taxon>
        <taxon>Dothideales</taxon>
        <taxon>Saccotheciaceae</taxon>
        <taxon>Aureobasidium</taxon>
    </lineage>
</organism>
<gene>
    <name evidence="2" type="ORF">AWRI4233_LOCUS6270</name>
</gene>
<keyword evidence="3" id="KW-1185">Reference proteome</keyword>
<accession>A0A9N8JYZ1</accession>
<dbReference type="EMBL" id="CAIJEO010000008">
    <property type="protein sequence ID" value="CAD0097446.1"/>
    <property type="molecule type" value="Genomic_DNA"/>
</dbReference>
<comment type="caution">
    <text evidence="2">The sequence shown here is derived from an EMBL/GenBank/DDBJ whole genome shotgun (WGS) entry which is preliminary data.</text>
</comment>
<protein>
    <submittedName>
        <fullName evidence="2">Uncharacterized protein</fullName>
    </submittedName>
</protein>
<feature type="compositionally biased region" description="Polar residues" evidence="1">
    <location>
        <begin position="34"/>
        <end position="55"/>
    </location>
</feature>
<evidence type="ECO:0000313" key="2">
    <source>
        <dbReference type="EMBL" id="CAD0097446.1"/>
    </source>
</evidence>
<dbReference type="OrthoDB" id="3945172at2759"/>
<dbReference type="AlphaFoldDB" id="A0A9N8JYZ1"/>
<feature type="region of interest" description="Disordered" evidence="1">
    <location>
        <begin position="30"/>
        <end position="72"/>
    </location>
</feature>